<keyword evidence="1" id="KW-1133">Transmembrane helix</keyword>
<dbReference type="EMBL" id="ALWB01000082">
    <property type="protein sequence ID" value="ELS32658.1"/>
    <property type="molecule type" value="Genomic_DNA"/>
</dbReference>
<sequence length="414" mass="46727">MRYSFLGFIFIASSYLYEAMWLTKDGYVLMAWKILKPRKSMHILAIALMSLFLAISCFVNPVRANAPPPPQMNWFTLTHTSGHKTLQGLQIVECSNANCDRPVLVVQYGECRDTGCLTNGAQASSRGERLDCFDDRCLLVDDILNSFPINEPPSKEPPKPLFRMIGQFSDRVRMSPPIPKDTSVRYKNENLSFPSDGSWQVEVTDDAMRIVQNAEKDSYSFGSYSPFQQYKDRIFWRGWLLTILSELLVAAIYMWWRKASLPLFGKILLVIVMVNLFSYPVVWSFFPSLEPFQSAMTRYFGISSLAIALLFGLTMQVDPPASLSKLVFSALTIFIGGNILGGLISILCGYGRWDLFAQGIPYRFAMPASEVFVIVYEAWVISSLSQRQLSFAQASLISLLTNLTSLSLGIIIFR</sequence>
<accession>L8N333</accession>
<evidence type="ECO:0000313" key="2">
    <source>
        <dbReference type="EMBL" id="ELS32658.1"/>
    </source>
</evidence>
<protein>
    <submittedName>
        <fullName evidence="2">Uncharacterized protein</fullName>
    </submittedName>
</protein>
<reference evidence="2 3" key="1">
    <citation type="journal article" date="2013" name="Proc. Natl. Acad. Sci. U.S.A.">
        <title>Improving the coverage of the cyanobacterial phylum using diversity-driven genome sequencing.</title>
        <authorList>
            <person name="Shih P.M."/>
            <person name="Wu D."/>
            <person name="Latifi A."/>
            <person name="Axen S.D."/>
            <person name="Fewer D.P."/>
            <person name="Talla E."/>
            <person name="Calteau A."/>
            <person name="Cai F."/>
            <person name="Tandeau de Marsac N."/>
            <person name="Rippka R."/>
            <person name="Herdman M."/>
            <person name="Sivonen K."/>
            <person name="Coursin T."/>
            <person name="Laurent T."/>
            <person name="Goodwin L."/>
            <person name="Nolan M."/>
            <person name="Davenport K.W."/>
            <person name="Han C.S."/>
            <person name="Rubin E.M."/>
            <person name="Eisen J.A."/>
            <person name="Woyke T."/>
            <person name="Gugger M."/>
            <person name="Kerfeld C.A."/>
        </authorList>
    </citation>
    <scope>NUCLEOTIDE SEQUENCE [LARGE SCALE GENOMIC DNA]</scope>
    <source>
        <strain evidence="2 3">PCC 7429</strain>
    </source>
</reference>
<evidence type="ECO:0000313" key="3">
    <source>
        <dbReference type="Proteomes" id="UP000011201"/>
    </source>
</evidence>
<dbReference type="AlphaFoldDB" id="L8N333"/>
<keyword evidence="1" id="KW-0472">Membrane</keyword>
<proteinExistence type="predicted"/>
<feature type="transmembrane region" description="Helical" evidence="1">
    <location>
        <begin position="391"/>
        <end position="413"/>
    </location>
</feature>
<organism evidence="2 3">
    <name type="scientific">Pseudanabaena biceps PCC 7429</name>
    <dbReference type="NCBI Taxonomy" id="927668"/>
    <lineage>
        <taxon>Bacteria</taxon>
        <taxon>Bacillati</taxon>
        <taxon>Cyanobacteriota</taxon>
        <taxon>Cyanophyceae</taxon>
        <taxon>Pseudanabaenales</taxon>
        <taxon>Pseudanabaenaceae</taxon>
        <taxon>Pseudanabaena</taxon>
    </lineage>
</organism>
<feature type="transmembrane region" description="Helical" evidence="1">
    <location>
        <begin position="360"/>
        <end position="379"/>
    </location>
</feature>
<gene>
    <name evidence="2" type="ORF">Pse7429DRAFT_2134</name>
</gene>
<evidence type="ECO:0000256" key="1">
    <source>
        <dbReference type="SAM" id="Phobius"/>
    </source>
</evidence>
<dbReference type="Proteomes" id="UP000011201">
    <property type="component" value="Unassembled WGS sequence"/>
</dbReference>
<feature type="transmembrane region" description="Helical" evidence="1">
    <location>
        <begin position="267"/>
        <end position="286"/>
    </location>
</feature>
<feature type="transmembrane region" description="Helical" evidence="1">
    <location>
        <begin position="234"/>
        <end position="255"/>
    </location>
</feature>
<feature type="transmembrane region" description="Helical" evidence="1">
    <location>
        <begin position="298"/>
        <end position="315"/>
    </location>
</feature>
<comment type="caution">
    <text evidence="2">The sequence shown here is derived from an EMBL/GenBank/DDBJ whole genome shotgun (WGS) entry which is preliminary data.</text>
</comment>
<keyword evidence="3" id="KW-1185">Reference proteome</keyword>
<name>L8N333_9CYAN</name>
<keyword evidence="1" id="KW-0812">Transmembrane</keyword>
<feature type="transmembrane region" description="Helical" evidence="1">
    <location>
        <begin position="40"/>
        <end position="62"/>
    </location>
</feature>
<feature type="transmembrane region" description="Helical" evidence="1">
    <location>
        <begin position="327"/>
        <end position="348"/>
    </location>
</feature>
<dbReference type="PATRIC" id="fig|927668.3.peg.2528"/>